<evidence type="ECO:0000313" key="3">
    <source>
        <dbReference type="Proteomes" id="UP000644610"/>
    </source>
</evidence>
<dbReference type="Proteomes" id="UP000644610">
    <property type="component" value="Unassembled WGS sequence"/>
</dbReference>
<evidence type="ECO:0000313" key="2">
    <source>
        <dbReference type="EMBL" id="GII50712.1"/>
    </source>
</evidence>
<comment type="caution">
    <text evidence="2">The sequence shown here is derived from an EMBL/GenBank/DDBJ whole genome shotgun (WGS) entry which is preliminary data.</text>
</comment>
<gene>
    <name evidence="2" type="ORF">Psi02_71360</name>
</gene>
<reference evidence="2" key="1">
    <citation type="submission" date="2021-01" db="EMBL/GenBank/DDBJ databases">
        <title>Whole genome shotgun sequence of Planotetraspora silvatica NBRC 100141.</title>
        <authorList>
            <person name="Komaki H."/>
            <person name="Tamura T."/>
        </authorList>
    </citation>
    <scope>NUCLEOTIDE SEQUENCE</scope>
    <source>
        <strain evidence="2">NBRC 100141</strain>
    </source>
</reference>
<dbReference type="AlphaFoldDB" id="A0A8J3UVP6"/>
<dbReference type="Pfam" id="PF12697">
    <property type="entry name" value="Abhydrolase_6"/>
    <property type="match status" value="1"/>
</dbReference>
<dbReference type="PANTHER" id="PTHR37017">
    <property type="entry name" value="AB HYDROLASE-1 DOMAIN-CONTAINING PROTEIN-RELATED"/>
    <property type="match status" value="1"/>
</dbReference>
<sequence>MTYSSQTGPVSRAAWPTIAGTYIICTADNAIPPFAQEAMAQRAERVHRLDSSHSPFLSMPSELAALLKGELAP</sequence>
<dbReference type="GO" id="GO:0003824">
    <property type="term" value="F:catalytic activity"/>
    <property type="evidence" value="ECO:0007669"/>
    <property type="project" value="UniProtKB-ARBA"/>
</dbReference>
<dbReference type="PANTHER" id="PTHR37017:SF11">
    <property type="entry name" value="ESTERASE_LIPASE_THIOESTERASE DOMAIN-CONTAINING PROTEIN"/>
    <property type="match status" value="1"/>
</dbReference>
<name>A0A8J3UVP6_9ACTN</name>
<proteinExistence type="predicted"/>
<feature type="domain" description="AB hydrolase-1" evidence="1">
    <location>
        <begin position="8"/>
        <end position="65"/>
    </location>
</feature>
<dbReference type="EMBL" id="BOOQ01000055">
    <property type="protein sequence ID" value="GII50712.1"/>
    <property type="molecule type" value="Genomic_DNA"/>
</dbReference>
<keyword evidence="3" id="KW-1185">Reference proteome</keyword>
<accession>A0A8J3UVP6</accession>
<dbReference type="Gene3D" id="3.40.50.1820">
    <property type="entry name" value="alpha/beta hydrolase"/>
    <property type="match status" value="1"/>
</dbReference>
<dbReference type="InterPro" id="IPR029058">
    <property type="entry name" value="AB_hydrolase_fold"/>
</dbReference>
<protein>
    <recommendedName>
        <fullName evidence="1">AB hydrolase-1 domain-containing protein</fullName>
    </recommendedName>
</protein>
<organism evidence="2 3">
    <name type="scientific">Planotetraspora silvatica</name>
    <dbReference type="NCBI Taxonomy" id="234614"/>
    <lineage>
        <taxon>Bacteria</taxon>
        <taxon>Bacillati</taxon>
        <taxon>Actinomycetota</taxon>
        <taxon>Actinomycetes</taxon>
        <taxon>Streptosporangiales</taxon>
        <taxon>Streptosporangiaceae</taxon>
        <taxon>Planotetraspora</taxon>
    </lineage>
</organism>
<evidence type="ECO:0000259" key="1">
    <source>
        <dbReference type="Pfam" id="PF12697"/>
    </source>
</evidence>
<dbReference type="InterPro" id="IPR000073">
    <property type="entry name" value="AB_hydrolase_1"/>
</dbReference>
<dbReference type="InterPro" id="IPR052897">
    <property type="entry name" value="Sec-Metab_Biosynth_Hydrolase"/>
</dbReference>